<dbReference type="PANTHER" id="PTHR31875:SF26">
    <property type="entry name" value="PROTEIN DEHYDRATION-INDUCED 19-RELATED"/>
    <property type="match status" value="1"/>
</dbReference>
<comment type="caution">
    <text evidence="4">The sequence shown here is derived from an EMBL/GenBank/DDBJ whole genome shotgun (WGS) entry which is preliminary data.</text>
</comment>
<dbReference type="Proteomes" id="UP001346149">
    <property type="component" value="Unassembled WGS sequence"/>
</dbReference>
<protein>
    <submittedName>
        <fullName evidence="4">Uncharacterized protein</fullName>
    </submittedName>
</protein>
<evidence type="ECO:0000313" key="5">
    <source>
        <dbReference type="Proteomes" id="UP001346149"/>
    </source>
</evidence>
<dbReference type="EMBL" id="JAXQNO010000017">
    <property type="protein sequence ID" value="KAK4778903.1"/>
    <property type="molecule type" value="Genomic_DNA"/>
</dbReference>
<accession>A0AAN7KYU1</accession>
<sequence length="234" mass="26524">MDADSWNRLSSAPKRYPWYLHTRSDVSTGFEETDGDDEVREEFPCPFCSEYFDIVGLCCHIDEEHHIEAKNGVCPICAMKVGIDMVAHITIHHGNEEIIWNVIHHNFSLIIFYMQRKRKSCKSESHSTLSLLRRELREGNLQSLFGASSFIVSSPSAEPDPLLSSFIIPMNDDLSSSPSQILNETGSAKKILDEKVMERNVQSTPLSVKDREERAKRSEFVHGLLLSTILDGDL</sequence>
<dbReference type="PANTHER" id="PTHR31875">
    <property type="entry name" value="PROTEIN DEHYDRATION-INDUCED 19"/>
    <property type="match status" value="1"/>
</dbReference>
<feature type="domain" description="Di19 C-terminal" evidence="3">
    <location>
        <begin position="129"/>
        <end position="229"/>
    </location>
</feature>
<gene>
    <name evidence="4" type="ORF">SAY86_006431</name>
</gene>
<keyword evidence="5" id="KW-1185">Reference proteome</keyword>
<evidence type="ECO:0000259" key="3">
    <source>
        <dbReference type="Pfam" id="PF14571"/>
    </source>
</evidence>
<dbReference type="Pfam" id="PF14571">
    <property type="entry name" value="Di19_C"/>
    <property type="match status" value="1"/>
</dbReference>
<name>A0AAN7KYU1_TRANT</name>
<evidence type="ECO:0000259" key="2">
    <source>
        <dbReference type="Pfam" id="PF05605"/>
    </source>
</evidence>
<organism evidence="4 5">
    <name type="scientific">Trapa natans</name>
    <name type="common">Water chestnut</name>
    <dbReference type="NCBI Taxonomy" id="22666"/>
    <lineage>
        <taxon>Eukaryota</taxon>
        <taxon>Viridiplantae</taxon>
        <taxon>Streptophyta</taxon>
        <taxon>Embryophyta</taxon>
        <taxon>Tracheophyta</taxon>
        <taxon>Spermatophyta</taxon>
        <taxon>Magnoliopsida</taxon>
        <taxon>eudicotyledons</taxon>
        <taxon>Gunneridae</taxon>
        <taxon>Pentapetalae</taxon>
        <taxon>rosids</taxon>
        <taxon>malvids</taxon>
        <taxon>Myrtales</taxon>
        <taxon>Lythraceae</taxon>
        <taxon>Trapa</taxon>
    </lineage>
</organism>
<proteinExistence type="inferred from homology"/>
<feature type="domain" description="Di19 zinc-binding" evidence="2">
    <location>
        <begin position="41"/>
        <end position="94"/>
    </location>
</feature>
<dbReference type="AlphaFoldDB" id="A0AAN7KYU1"/>
<dbReference type="InterPro" id="IPR027935">
    <property type="entry name" value="Di19_C"/>
</dbReference>
<dbReference type="InterPro" id="IPR033347">
    <property type="entry name" value="Di19"/>
</dbReference>
<comment type="similarity">
    <text evidence="1">Belongs to the Di19 family.</text>
</comment>
<reference evidence="4 5" key="1">
    <citation type="journal article" date="2023" name="Hortic Res">
        <title>Pangenome of water caltrop reveals structural variations and asymmetric subgenome divergence after allopolyploidization.</title>
        <authorList>
            <person name="Zhang X."/>
            <person name="Chen Y."/>
            <person name="Wang L."/>
            <person name="Yuan Y."/>
            <person name="Fang M."/>
            <person name="Shi L."/>
            <person name="Lu R."/>
            <person name="Comes H.P."/>
            <person name="Ma Y."/>
            <person name="Chen Y."/>
            <person name="Huang G."/>
            <person name="Zhou Y."/>
            <person name="Zheng Z."/>
            <person name="Qiu Y."/>
        </authorList>
    </citation>
    <scope>NUCLEOTIDE SEQUENCE [LARGE SCALE GENOMIC DNA]</scope>
    <source>
        <strain evidence="4">F231</strain>
    </source>
</reference>
<dbReference type="InterPro" id="IPR008598">
    <property type="entry name" value="Di19_Zn-bd"/>
</dbReference>
<evidence type="ECO:0000313" key="4">
    <source>
        <dbReference type="EMBL" id="KAK4778903.1"/>
    </source>
</evidence>
<dbReference type="Pfam" id="PF05605">
    <property type="entry name" value="zf-Di19"/>
    <property type="match status" value="1"/>
</dbReference>
<evidence type="ECO:0000256" key="1">
    <source>
        <dbReference type="ARBA" id="ARBA00007109"/>
    </source>
</evidence>